<reference evidence="8" key="1">
    <citation type="submission" date="2023-05" db="EMBL/GenBank/DDBJ databases">
        <title>Genome and transcriptome analyses reveal genes involved in the formation of fine ridges on petal epidermal cells in Hibiscus trionum.</title>
        <authorList>
            <person name="Koshimizu S."/>
            <person name="Masuda S."/>
            <person name="Ishii T."/>
            <person name="Shirasu K."/>
            <person name="Hoshino A."/>
            <person name="Arita M."/>
        </authorList>
    </citation>
    <scope>NUCLEOTIDE SEQUENCE</scope>
    <source>
        <strain evidence="8">Hamamatsu line</strain>
    </source>
</reference>
<dbReference type="GO" id="GO:0008017">
    <property type="term" value="F:microtubule binding"/>
    <property type="evidence" value="ECO:0007669"/>
    <property type="project" value="InterPro"/>
</dbReference>
<proteinExistence type="inferred from homology"/>
<feature type="region of interest" description="Disordered" evidence="6">
    <location>
        <begin position="416"/>
        <end position="448"/>
    </location>
</feature>
<keyword evidence="2 5" id="KW-0067">ATP-binding</keyword>
<dbReference type="SUPFAM" id="SSF52540">
    <property type="entry name" value="P-loop containing nucleoside triphosphate hydrolases"/>
    <property type="match status" value="1"/>
</dbReference>
<evidence type="ECO:0000256" key="4">
    <source>
        <dbReference type="PROSITE-ProRule" id="PRU00283"/>
    </source>
</evidence>
<dbReference type="PRINTS" id="PR00380">
    <property type="entry name" value="KINESINHEAVY"/>
</dbReference>
<feature type="region of interest" description="Disordered" evidence="6">
    <location>
        <begin position="222"/>
        <end position="263"/>
    </location>
</feature>
<feature type="compositionally biased region" description="Polar residues" evidence="6">
    <location>
        <begin position="304"/>
        <end position="315"/>
    </location>
</feature>
<keyword evidence="9" id="KW-1185">Reference proteome</keyword>
<dbReference type="Proteomes" id="UP001165190">
    <property type="component" value="Unassembled WGS sequence"/>
</dbReference>
<dbReference type="AlphaFoldDB" id="A0A9W7IYS9"/>
<keyword evidence="3 5" id="KW-0505">Motor protein</keyword>
<keyword evidence="1 5" id="KW-0547">Nucleotide-binding</keyword>
<dbReference type="OrthoDB" id="3176171at2759"/>
<comment type="caution">
    <text evidence="4">Lacks conserved residue(s) required for the propagation of feature annotation.</text>
</comment>
<evidence type="ECO:0000313" key="9">
    <source>
        <dbReference type="Proteomes" id="UP001165190"/>
    </source>
</evidence>
<dbReference type="Pfam" id="PF00225">
    <property type="entry name" value="Kinesin"/>
    <property type="match status" value="1"/>
</dbReference>
<evidence type="ECO:0000256" key="3">
    <source>
        <dbReference type="ARBA" id="ARBA00023175"/>
    </source>
</evidence>
<dbReference type="PROSITE" id="PS50067">
    <property type="entry name" value="KINESIN_MOTOR_2"/>
    <property type="match status" value="1"/>
</dbReference>
<accession>A0A9W7IYS9</accession>
<protein>
    <recommendedName>
        <fullName evidence="5">Kinesin-like protein</fullName>
    </recommendedName>
</protein>
<evidence type="ECO:0000256" key="2">
    <source>
        <dbReference type="ARBA" id="ARBA00022840"/>
    </source>
</evidence>
<dbReference type="FunFam" id="3.40.850.10:FF:000178">
    <property type="entry name" value="Kinesin-related protein3"/>
    <property type="match status" value="1"/>
</dbReference>
<dbReference type="GO" id="GO:0005524">
    <property type="term" value="F:ATP binding"/>
    <property type="evidence" value="ECO:0007669"/>
    <property type="project" value="UniProtKB-KW"/>
</dbReference>
<comment type="caution">
    <text evidence="8">The sequence shown here is derived from an EMBL/GenBank/DDBJ whole genome shotgun (WGS) entry which is preliminary data.</text>
</comment>
<dbReference type="InterPro" id="IPR036961">
    <property type="entry name" value="Kinesin_motor_dom_sf"/>
</dbReference>
<name>A0A9W7IYS9_HIBTR</name>
<dbReference type="PROSITE" id="PS00411">
    <property type="entry name" value="KINESIN_MOTOR_1"/>
    <property type="match status" value="1"/>
</dbReference>
<evidence type="ECO:0000259" key="7">
    <source>
        <dbReference type="PROSITE" id="PS50067"/>
    </source>
</evidence>
<dbReference type="EMBL" id="BSYR01000039">
    <property type="protein sequence ID" value="GMJ04410.1"/>
    <property type="molecule type" value="Genomic_DNA"/>
</dbReference>
<feature type="domain" description="Kinesin motor" evidence="7">
    <location>
        <begin position="1"/>
        <end position="184"/>
    </location>
</feature>
<feature type="compositionally biased region" description="Basic and acidic residues" evidence="6">
    <location>
        <begin position="373"/>
        <end position="389"/>
    </location>
</feature>
<organism evidence="8 9">
    <name type="scientific">Hibiscus trionum</name>
    <name type="common">Flower of an hour</name>
    <dbReference type="NCBI Taxonomy" id="183268"/>
    <lineage>
        <taxon>Eukaryota</taxon>
        <taxon>Viridiplantae</taxon>
        <taxon>Streptophyta</taxon>
        <taxon>Embryophyta</taxon>
        <taxon>Tracheophyta</taxon>
        <taxon>Spermatophyta</taxon>
        <taxon>Magnoliopsida</taxon>
        <taxon>eudicotyledons</taxon>
        <taxon>Gunneridae</taxon>
        <taxon>Pentapetalae</taxon>
        <taxon>rosids</taxon>
        <taxon>malvids</taxon>
        <taxon>Malvales</taxon>
        <taxon>Malvaceae</taxon>
        <taxon>Malvoideae</taxon>
        <taxon>Hibiscus</taxon>
    </lineage>
</organism>
<dbReference type="InterPro" id="IPR027417">
    <property type="entry name" value="P-loop_NTPase"/>
</dbReference>
<feature type="compositionally biased region" description="Polar residues" evidence="6">
    <location>
        <begin position="240"/>
        <end position="263"/>
    </location>
</feature>
<feature type="region of interest" description="Disordered" evidence="6">
    <location>
        <begin position="371"/>
        <end position="395"/>
    </location>
</feature>
<gene>
    <name evidence="8" type="ORF">HRI_004110200</name>
</gene>
<dbReference type="InterPro" id="IPR001752">
    <property type="entry name" value="Kinesin_motor_dom"/>
</dbReference>
<dbReference type="GO" id="GO:0007018">
    <property type="term" value="P:microtubule-based movement"/>
    <property type="evidence" value="ECO:0007669"/>
    <property type="project" value="InterPro"/>
</dbReference>
<evidence type="ECO:0000256" key="5">
    <source>
        <dbReference type="RuleBase" id="RU000394"/>
    </source>
</evidence>
<evidence type="ECO:0000256" key="6">
    <source>
        <dbReference type="SAM" id="MobiDB-lite"/>
    </source>
</evidence>
<comment type="similarity">
    <text evidence="4 5">Belongs to the TRAFAC class myosin-kinesin ATPase superfamily. Kinesin family.</text>
</comment>
<dbReference type="InterPro" id="IPR027640">
    <property type="entry name" value="Kinesin-like_fam"/>
</dbReference>
<dbReference type="PANTHER" id="PTHR47972">
    <property type="entry name" value="KINESIN-LIKE PROTEIN KLP-3"/>
    <property type="match status" value="1"/>
</dbReference>
<dbReference type="GO" id="GO:0005874">
    <property type="term" value="C:microtubule"/>
    <property type="evidence" value="ECO:0007669"/>
    <property type="project" value="UniProtKB-KW"/>
</dbReference>
<evidence type="ECO:0000256" key="1">
    <source>
        <dbReference type="ARBA" id="ARBA00022741"/>
    </source>
</evidence>
<evidence type="ECO:0000313" key="8">
    <source>
        <dbReference type="EMBL" id="GMJ04410.1"/>
    </source>
</evidence>
<sequence length="448" mass="48387">MLFVSFDLHTLGIWSTTQPNGLAVPEASMHSVNSTADVLELMNIGLMNRAVGATALNERSSRSHSILTVHVCGTDLKTKAVLRGSLHLVDLAGSERVDRSEATGDRLKEAQHINKSLSALGDVIFALAQKNAHVPYRNSKLTQVLQSSLGGQAKTLMFVQLNPDVDSYAETVSTLKFAERVSGVELGAARTNREGRDIRELMEQVSFLKETISKKNQEIEGLPLLKGNGNGTKRGMSSLRYGSSSPRGHSSGTPHRSLSLSRQPSLGSFDKAVFDDDIFSANGDKNSESGSHRSMDDSRHHNESTAQTNLVGRDLGQNTTDDIELLGFGNVDSAERLSDISDDDLSMGATDTDGSICSAVEFTLVPEVSKPSMKPEKFDKASKSEKSDNIGKPIIPSKLQKLSHKVIETKPAARFSLSRSTSKIPSSSRKITAAATSNSSIKPPKRRQ</sequence>
<dbReference type="SMART" id="SM00129">
    <property type="entry name" value="KISc"/>
    <property type="match status" value="1"/>
</dbReference>
<dbReference type="GO" id="GO:0003777">
    <property type="term" value="F:microtubule motor activity"/>
    <property type="evidence" value="ECO:0007669"/>
    <property type="project" value="InterPro"/>
</dbReference>
<dbReference type="Gene3D" id="3.40.850.10">
    <property type="entry name" value="Kinesin motor domain"/>
    <property type="match status" value="1"/>
</dbReference>
<feature type="region of interest" description="Disordered" evidence="6">
    <location>
        <begin position="280"/>
        <end position="315"/>
    </location>
</feature>
<feature type="compositionally biased region" description="Low complexity" evidence="6">
    <location>
        <begin position="416"/>
        <end position="432"/>
    </location>
</feature>
<keyword evidence="5" id="KW-0493">Microtubule</keyword>
<dbReference type="PANTHER" id="PTHR47972:SF14">
    <property type="entry name" value="KINESIN-LIKE PROTEIN KIN-14J"/>
    <property type="match status" value="1"/>
</dbReference>
<dbReference type="InterPro" id="IPR019821">
    <property type="entry name" value="Kinesin_motor_CS"/>
</dbReference>
<feature type="compositionally biased region" description="Basic and acidic residues" evidence="6">
    <location>
        <begin position="285"/>
        <end position="303"/>
    </location>
</feature>